<dbReference type="Pfam" id="PF07669">
    <property type="entry name" value="Eco57I"/>
    <property type="match status" value="1"/>
</dbReference>
<comment type="catalytic activity">
    <reaction evidence="7">
        <text>a 2'-deoxyadenosine in DNA + S-adenosyl-L-methionine = an N(6)-methyl-2'-deoxyadenosine in DNA + S-adenosyl-L-homocysteine + H(+)</text>
        <dbReference type="Rhea" id="RHEA:15197"/>
        <dbReference type="Rhea" id="RHEA-COMP:12418"/>
        <dbReference type="Rhea" id="RHEA-COMP:12419"/>
        <dbReference type="ChEBI" id="CHEBI:15378"/>
        <dbReference type="ChEBI" id="CHEBI:57856"/>
        <dbReference type="ChEBI" id="CHEBI:59789"/>
        <dbReference type="ChEBI" id="CHEBI:90615"/>
        <dbReference type="ChEBI" id="CHEBI:90616"/>
        <dbReference type="EC" id="2.1.1.72"/>
    </reaction>
</comment>
<evidence type="ECO:0000256" key="5">
    <source>
        <dbReference type="ARBA" id="ARBA00022747"/>
    </source>
</evidence>
<dbReference type="InterPro" id="IPR011639">
    <property type="entry name" value="MethylTrfase_TaqI-like_dom"/>
</dbReference>
<dbReference type="PANTHER" id="PTHR33841">
    <property type="entry name" value="DNA METHYLTRANSFERASE YEEA-RELATED"/>
    <property type="match status" value="1"/>
</dbReference>
<dbReference type="GO" id="GO:0009307">
    <property type="term" value="P:DNA restriction-modification system"/>
    <property type="evidence" value="ECO:0007669"/>
    <property type="project" value="UniProtKB-KW"/>
</dbReference>
<protein>
    <recommendedName>
        <fullName evidence="1">site-specific DNA-methyltransferase (adenine-specific)</fullName>
        <ecNumber evidence="1">2.1.1.72</ecNumber>
    </recommendedName>
</protein>
<keyword evidence="6" id="KW-0238">DNA-binding</keyword>
<keyword evidence="4" id="KW-0949">S-adenosyl-L-methionine</keyword>
<evidence type="ECO:0000313" key="12">
    <source>
        <dbReference type="Proteomes" id="UP000176939"/>
    </source>
</evidence>
<keyword evidence="5" id="KW-0680">Restriction system</keyword>
<dbReference type="AlphaFoldDB" id="A0A1F7X1J4"/>
<dbReference type="GO" id="GO:0032259">
    <property type="term" value="P:methylation"/>
    <property type="evidence" value="ECO:0007669"/>
    <property type="project" value="UniProtKB-KW"/>
</dbReference>
<name>A0A1F7X1J4_9BACT</name>
<dbReference type="Proteomes" id="UP000176939">
    <property type="component" value="Unassembled WGS sequence"/>
</dbReference>
<dbReference type="InterPro" id="IPR002052">
    <property type="entry name" value="DNA_methylase_N6_adenine_CS"/>
</dbReference>
<evidence type="ECO:0000256" key="8">
    <source>
        <dbReference type="SAM" id="Coils"/>
    </source>
</evidence>
<organism evidence="11 12">
    <name type="scientific">Candidatus Woesebacteria bacterium RBG_13_36_22</name>
    <dbReference type="NCBI Taxonomy" id="1802478"/>
    <lineage>
        <taxon>Bacteria</taxon>
        <taxon>Candidatus Woeseibacteriota</taxon>
    </lineage>
</organism>
<dbReference type="InterPro" id="IPR025931">
    <property type="entry name" value="TaqI_C"/>
</dbReference>
<dbReference type="Pfam" id="PF12950">
    <property type="entry name" value="TaqI_C"/>
    <property type="match status" value="1"/>
</dbReference>
<feature type="coiled-coil region" evidence="8">
    <location>
        <begin position="874"/>
        <end position="924"/>
    </location>
</feature>
<evidence type="ECO:0000256" key="2">
    <source>
        <dbReference type="ARBA" id="ARBA00022603"/>
    </source>
</evidence>
<sequence length="945" mass="109701">MIDKQSAKKKIFDLVTRFEEQYASYKNSYYNETQTRRDFIDPFFKALGWDIDNEEGYAEAYREVIHEDKVKISGATKAPDYSFRLVGGKRLFFVEAKKPGISVKEDIQPAYQVRRYGWSAKLPISIITDFEEFAIYDCTKKPDPYDKSSVARIKYLTFRDYQKEFDFIWETFSKEQVLKGSFDKFIQSDTHKKGTATVDKDFLESLDRWRTYLAVNISWNNKNLDEDEINFVVQQTIDRIIFLRIAEDRSVEPYGNLKHALKQGNLYSNLYDQFRKADEKYNSGLFDFKKDKISENIKIENKVIKTIINELYYPECPYEFSVLSVEILGSAYEQFLGKVIRITPAHHAKIEEKPEVRKAGGVYYTPQYIVDYIVKNTVGILIEGKTPNEISKIKIVDPACGSGSFSIGAFQYLLDYHKDYYSDKGKPSKGKKDNPLTPDGHLTTAEKKRILLNNIYGVDLDLNAVEVTKLSLLIKCLEGETDASIKQQFKLWNERVLPTLENNIKSGNSLVGIDYYSNDIDFGFEKQIKPFKWESAFTQIFDNGGFDIIIGNPPYGATFSREEINYFQTKFILQDYQLDSYLLFIEKSLSLLKFNGLLGFIVPNTWLLNLTSNKIRLYLFSNTELLKIIHFQNPVFEQAVVDTEIMIFRRSIPKKSHKIKIEVFNRKNELEERSVDQKNWIDLNGSPINILDDKKNFSIKTKVATLPKLDSVCKITQGTKPFQVGKGIPKQTKETLAEKPFVSEIKIDDSFRPLLRGSLMNRYQINWDNNYWIKFGDWLAEPRYSAEYDATEKIIIRQTSDHLNATLDTQQFIVRDNLYTIGNKKPGINLRYILGLLNSQFLNWYYQNILNSEKGEALAQVKRGHIAILPIKEIDKLNKKEVELQNEIIKLVDQLLKLNSEIKTEKLESNLNILKSKIEFCESKINEIVFILYGLTKDEIKIVNS</sequence>
<comment type="caution">
    <text evidence="11">The sequence shown here is derived from an EMBL/GenBank/DDBJ whole genome shotgun (WGS) entry which is preliminary data.</text>
</comment>
<dbReference type="EC" id="2.1.1.72" evidence="1"/>
<dbReference type="GO" id="GO:0009007">
    <property type="term" value="F:site-specific DNA-methyltransferase (adenine-specific) activity"/>
    <property type="evidence" value="ECO:0007669"/>
    <property type="project" value="UniProtKB-EC"/>
</dbReference>
<dbReference type="Gene3D" id="3.90.220.10">
    <property type="entry name" value="Adenine-n6-DNA-methyltransferase Taqi, Chain A, domain 2"/>
    <property type="match status" value="1"/>
</dbReference>
<accession>A0A1F7X1J4</accession>
<evidence type="ECO:0000256" key="6">
    <source>
        <dbReference type="ARBA" id="ARBA00023125"/>
    </source>
</evidence>
<evidence type="ECO:0000259" key="10">
    <source>
        <dbReference type="Pfam" id="PF12950"/>
    </source>
</evidence>
<evidence type="ECO:0000256" key="1">
    <source>
        <dbReference type="ARBA" id="ARBA00011900"/>
    </source>
</evidence>
<feature type="domain" description="Type II methyltransferase M.TaqI-like" evidence="9">
    <location>
        <begin position="453"/>
        <end position="636"/>
    </location>
</feature>
<dbReference type="Gene3D" id="3.40.50.150">
    <property type="entry name" value="Vaccinia Virus protein VP39"/>
    <property type="match status" value="1"/>
</dbReference>
<keyword evidence="3" id="KW-0808">Transferase</keyword>
<dbReference type="PRINTS" id="PR00507">
    <property type="entry name" value="N12N6MTFRASE"/>
</dbReference>
<dbReference type="InterPro" id="IPR029063">
    <property type="entry name" value="SAM-dependent_MTases_sf"/>
</dbReference>
<evidence type="ECO:0000256" key="7">
    <source>
        <dbReference type="ARBA" id="ARBA00047942"/>
    </source>
</evidence>
<dbReference type="PANTHER" id="PTHR33841:SF1">
    <property type="entry name" value="DNA METHYLTRANSFERASE A"/>
    <property type="match status" value="1"/>
</dbReference>
<evidence type="ECO:0000256" key="3">
    <source>
        <dbReference type="ARBA" id="ARBA00022679"/>
    </source>
</evidence>
<proteinExistence type="predicted"/>
<gene>
    <name evidence="11" type="ORF">A2Z67_06420</name>
</gene>
<keyword evidence="8" id="KW-0175">Coiled coil</keyword>
<dbReference type="EMBL" id="MGFQ01000040">
    <property type="protein sequence ID" value="OGM08589.1"/>
    <property type="molecule type" value="Genomic_DNA"/>
</dbReference>
<dbReference type="SUPFAM" id="SSF53335">
    <property type="entry name" value="S-adenosyl-L-methionine-dependent methyltransferases"/>
    <property type="match status" value="1"/>
</dbReference>
<evidence type="ECO:0000256" key="4">
    <source>
        <dbReference type="ARBA" id="ARBA00022691"/>
    </source>
</evidence>
<keyword evidence="2" id="KW-0489">Methyltransferase</keyword>
<dbReference type="InterPro" id="IPR023135">
    <property type="entry name" value="N6_DNA_MeTrfase_TaqI_C"/>
</dbReference>
<dbReference type="PROSITE" id="PS00092">
    <property type="entry name" value="N6_MTASE"/>
    <property type="match status" value="1"/>
</dbReference>
<reference evidence="11 12" key="1">
    <citation type="journal article" date="2016" name="Nat. Commun.">
        <title>Thousands of microbial genomes shed light on interconnected biogeochemical processes in an aquifer system.</title>
        <authorList>
            <person name="Anantharaman K."/>
            <person name="Brown C.T."/>
            <person name="Hug L.A."/>
            <person name="Sharon I."/>
            <person name="Castelle C.J."/>
            <person name="Probst A.J."/>
            <person name="Thomas B.C."/>
            <person name="Singh A."/>
            <person name="Wilkins M.J."/>
            <person name="Karaoz U."/>
            <person name="Brodie E.L."/>
            <person name="Williams K.H."/>
            <person name="Hubbard S.S."/>
            <person name="Banfield J.F."/>
        </authorList>
    </citation>
    <scope>NUCLEOTIDE SEQUENCE [LARGE SCALE GENOMIC DNA]</scope>
</reference>
<evidence type="ECO:0000259" key="9">
    <source>
        <dbReference type="Pfam" id="PF07669"/>
    </source>
</evidence>
<feature type="domain" description="TaqI-like C-terminal specificity" evidence="10">
    <location>
        <begin position="753"/>
        <end position="871"/>
    </location>
</feature>
<dbReference type="InterPro" id="IPR050953">
    <property type="entry name" value="N4_N6_ade-DNA_methylase"/>
</dbReference>
<dbReference type="GO" id="GO:0003677">
    <property type="term" value="F:DNA binding"/>
    <property type="evidence" value="ECO:0007669"/>
    <property type="project" value="UniProtKB-KW"/>
</dbReference>
<evidence type="ECO:0000313" key="11">
    <source>
        <dbReference type="EMBL" id="OGM08589.1"/>
    </source>
</evidence>
<dbReference type="Gene3D" id="3.90.1570.30">
    <property type="match status" value="1"/>
</dbReference>